<feature type="non-terminal residue" evidence="2">
    <location>
        <position position="1"/>
    </location>
</feature>
<accession>A0ABQ9UZZ5</accession>
<dbReference type="Proteomes" id="UP001266305">
    <property type="component" value="Unassembled WGS sequence"/>
</dbReference>
<sequence>IHLKQPTGKGDTEETKPRPPGLQLRGAEHAGRSLPPEEHKRPQKWKKLASGQPDVADLLAPRRE</sequence>
<reference evidence="2 3" key="1">
    <citation type="submission" date="2023-05" db="EMBL/GenBank/DDBJ databases">
        <title>B98-5 Cell Line De Novo Hybrid Assembly: An Optical Mapping Approach.</title>
        <authorList>
            <person name="Kananen K."/>
            <person name="Auerbach J.A."/>
            <person name="Kautto E."/>
            <person name="Blachly J.S."/>
        </authorList>
    </citation>
    <scope>NUCLEOTIDE SEQUENCE [LARGE SCALE GENOMIC DNA]</scope>
    <source>
        <strain evidence="2">B95-8</strain>
        <tissue evidence="2">Cell line</tissue>
    </source>
</reference>
<evidence type="ECO:0000256" key="1">
    <source>
        <dbReference type="SAM" id="MobiDB-lite"/>
    </source>
</evidence>
<comment type="caution">
    <text evidence="2">The sequence shown here is derived from an EMBL/GenBank/DDBJ whole genome shotgun (WGS) entry which is preliminary data.</text>
</comment>
<organism evidence="2 3">
    <name type="scientific">Saguinus oedipus</name>
    <name type="common">Cotton-top tamarin</name>
    <name type="synonym">Oedipomidas oedipus</name>
    <dbReference type="NCBI Taxonomy" id="9490"/>
    <lineage>
        <taxon>Eukaryota</taxon>
        <taxon>Metazoa</taxon>
        <taxon>Chordata</taxon>
        <taxon>Craniata</taxon>
        <taxon>Vertebrata</taxon>
        <taxon>Euteleostomi</taxon>
        <taxon>Mammalia</taxon>
        <taxon>Eutheria</taxon>
        <taxon>Euarchontoglires</taxon>
        <taxon>Primates</taxon>
        <taxon>Haplorrhini</taxon>
        <taxon>Platyrrhini</taxon>
        <taxon>Cebidae</taxon>
        <taxon>Callitrichinae</taxon>
        <taxon>Saguinus</taxon>
    </lineage>
</organism>
<feature type="non-terminal residue" evidence="2">
    <location>
        <position position="64"/>
    </location>
</feature>
<dbReference type="EMBL" id="JASSZA010000009">
    <property type="protein sequence ID" value="KAK2102693.1"/>
    <property type="molecule type" value="Genomic_DNA"/>
</dbReference>
<evidence type="ECO:0000313" key="3">
    <source>
        <dbReference type="Proteomes" id="UP001266305"/>
    </source>
</evidence>
<feature type="compositionally biased region" description="Basic and acidic residues" evidence="1">
    <location>
        <begin position="26"/>
        <end position="40"/>
    </location>
</feature>
<evidence type="ECO:0000313" key="2">
    <source>
        <dbReference type="EMBL" id="KAK2102693.1"/>
    </source>
</evidence>
<feature type="region of interest" description="Disordered" evidence="1">
    <location>
        <begin position="1"/>
        <end position="64"/>
    </location>
</feature>
<keyword evidence="3" id="KW-1185">Reference proteome</keyword>
<protein>
    <submittedName>
        <fullName evidence="2">Uncharacterized protein</fullName>
    </submittedName>
</protein>
<proteinExistence type="predicted"/>
<name>A0ABQ9UZZ5_SAGOE</name>
<gene>
    <name evidence="2" type="ORF">P7K49_020360</name>
</gene>